<evidence type="ECO:0000256" key="2">
    <source>
        <dbReference type="SAM" id="SignalP"/>
    </source>
</evidence>
<dbReference type="EMBL" id="JAVFKD010000010">
    <property type="protein sequence ID" value="KAK5994520.1"/>
    <property type="molecule type" value="Genomic_DNA"/>
</dbReference>
<feature type="chain" id="PRO_5046893500" evidence="2">
    <location>
        <begin position="20"/>
        <end position="257"/>
    </location>
</feature>
<feature type="signal peptide" evidence="2">
    <location>
        <begin position="1"/>
        <end position="19"/>
    </location>
</feature>
<feature type="compositionally biased region" description="Low complexity" evidence="1">
    <location>
        <begin position="186"/>
        <end position="197"/>
    </location>
</feature>
<organism evidence="3 4">
    <name type="scientific">Cladobotryum mycophilum</name>
    <dbReference type="NCBI Taxonomy" id="491253"/>
    <lineage>
        <taxon>Eukaryota</taxon>
        <taxon>Fungi</taxon>
        <taxon>Dikarya</taxon>
        <taxon>Ascomycota</taxon>
        <taxon>Pezizomycotina</taxon>
        <taxon>Sordariomycetes</taxon>
        <taxon>Hypocreomycetidae</taxon>
        <taxon>Hypocreales</taxon>
        <taxon>Hypocreaceae</taxon>
        <taxon>Cladobotryum</taxon>
    </lineage>
</organism>
<name>A0ABR0SS19_9HYPO</name>
<evidence type="ECO:0000313" key="4">
    <source>
        <dbReference type="Proteomes" id="UP001338125"/>
    </source>
</evidence>
<feature type="compositionally biased region" description="Polar residues" evidence="1">
    <location>
        <begin position="198"/>
        <end position="207"/>
    </location>
</feature>
<comment type="caution">
    <text evidence="3">The sequence shown here is derived from an EMBL/GenBank/DDBJ whole genome shotgun (WGS) entry which is preliminary data.</text>
</comment>
<proteinExistence type="predicted"/>
<feature type="region of interest" description="Disordered" evidence="1">
    <location>
        <begin position="130"/>
        <end position="229"/>
    </location>
</feature>
<sequence length="257" mass="26488">MRHPRLVGLVCLFAGTTTSASFLTLSNFEALASLSLPLNCVFAYNTPIRGCDVNDFMEESICSPRCRQGLQSVQINVMSSCTGISVMRDTLLLDAQQGRLVNVLCPGSAQGTTTITTTTTSLSKSAYPVPAASTSTAHSPVTTSSAAPTKPHSISSKSEKSTEPASSSSRTTFTTPAVGTPSGPVTTQSDSSTSQQSRIESTLSATNEEPPRRTLQPGSGGGSPFDFVTSGTSKSQAKSCFVGVVVAAVAVAFSASV</sequence>
<evidence type="ECO:0000313" key="3">
    <source>
        <dbReference type="EMBL" id="KAK5994520.1"/>
    </source>
</evidence>
<protein>
    <submittedName>
        <fullName evidence="3">Uncharacterized protein</fullName>
    </submittedName>
</protein>
<keyword evidence="4" id="KW-1185">Reference proteome</keyword>
<keyword evidence="2" id="KW-0732">Signal</keyword>
<dbReference type="Proteomes" id="UP001338125">
    <property type="component" value="Unassembled WGS sequence"/>
</dbReference>
<gene>
    <name evidence="3" type="ORF">PT974_04998</name>
</gene>
<evidence type="ECO:0000256" key="1">
    <source>
        <dbReference type="SAM" id="MobiDB-lite"/>
    </source>
</evidence>
<feature type="compositionally biased region" description="Polar residues" evidence="1">
    <location>
        <begin position="132"/>
        <end position="147"/>
    </location>
</feature>
<reference evidence="3 4" key="1">
    <citation type="submission" date="2024-01" db="EMBL/GenBank/DDBJ databases">
        <title>Complete genome of Cladobotryum mycophilum ATHUM6906.</title>
        <authorList>
            <person name="Christinaki A.C."/>
            <person name="Myridakis A.I."/>
            <person name="Kouvelis V.N."/>
        </authorList>
    </citation>
    <scope>NUCLEOTIDE SEQUENCE [LARGE SCALE GENOMIC DNA]</scope>
    <source>
        <strain evidence="3 4">ATHUM6906</strain>
    </source>
</reference>
<accession>A0ABR0SS19</accession>